<accession>A0ABX1TT47</accession>
<dbReference type="PANTHER" id="PTHR44591">
    <property type="entry name" value="STRESS RESPONSE REGULATOR PROTEIN 1"/>
    <property type="match status" value="1"/>
</dbReference>
<proteinExistence type="predicted"/>
<dbReference type="Gene3D" id="3.40.50.2300">
    <property type="match status" value="1"/>
</dbReference>
<evidence type="ECO:0000313" key="5">
    <source>
        <dbReference type="Proteomes" id="UP000760480"/>
    </source>
</evidence>
<feature type="modified residue" description="4-aspartylphosphate" evidence="2">
    <location>
        <position position="108"/>
    </location>
</feature>
<name>A0ABX1TT47_9GAMM</name>
<evidence type="ECO:0000259" key="3">
    <source>
        <dbReference type="PROSITE" id="PS50110"/>
    </source>
</evidence>
<dbReference type="Proteomes" id="UP000760480">
    <property type="component" value="Unassembled WGS sequence"/>
</dbReference>
<gene>
    <name evidence="4" type="ORF">E4P82_19165</name>
</gene>
<reference evidence="4 5" key="1">
    <citation type="submission" date="2019-03" db="EMBL/GenBank/DDBJ databases">
        <title>Metabolic reconstructions from genomes of highly enriched 'Candidatus Accumulibacter' and 'Candidatus Competibacter' bioreactor populations.</title>
        <authorList>
            <person name="Annavajhala M.K."/>
            <person name="Welles L."/>
            <person name="Abbas B."/>
            <person name="Sorokin D."/>
            <person name="Park H."/>
            <person name="Van Loosdrecht M."/>
            <person name="Chandran K."/>
        </authorList>
    </citation>
    <scope>NUCLEOTIDE SEQUENCE [LARGE SCALE GENOMIC DNA]</scope>
    <source>
        <strain evidence="4 5">SBR_G</strain>
    </source>
</reference>
<dbReference type="InterPro" id="IPR011006">
    <property type="entry name" value="CheY-like_superfamily"/>
</dbReference>
<dbReference type="CDD" id="cd00156">
    <property type="entry name" value="REC"/>
    <property type="match status" value="1"/>
</dbReference>
<evidence type="ECO:0000256" key="2">
    <source>
        <dbReference type="PROSITE-ProRule" id="PRU00169"/>
    </source>
</evidence>
<dbReference type="Pfam" id="PF00072">
    <property type="entry name" value="Response_reg"/>
    <property type="match status" value="1"/>
</dbReference>
<protein>
    <submittedName>
        <fullName evidence="4">Response regulator</fullName>
    </submittedName>
</protein>
<organism evidence="4 5">
    <name type="scientific">Candidatus Competibacter phosphatis</name>
    <dbReference type="NCBI Taxonomy" id="221280"/>
    <lineage>
        <taxon>Bacteria</taxon>
        <taxon>Pseudomonadati</taxon>
        <taxon>Pseudomonadota</taxon>
        <taxon>Gammaproteobacteria</taxon>
        <taxon>Candidatus Competibacteraceae</taxon>
        <taxon>Candidatus Competibacter</taxon>
    </lineage>
</organism>
<comment type="caution">
    <text evidence="4">The sequence shown here is derived from an EMBL/GenBank/DDBJ whole genome shotgun (WGS) entry which is preliminary data.</text>
</comment>
<evidence type="ECO:0000256" key="1">
    <source>
        <dbReference type="ARBA" id="ARBA00022553"/>
    </source>
</evidence>
<keyword evidence="5" id="KW-1185">Reference proteome</keyword>
<dbReference type="SMART" id="SM00448">
    <property type="entry name" value="REC"/>
    <property type="match status" value="1"/>
</dbReference>
<dbReference type="SUPFAM" id="SSF52172">
    <property type="entry name" value="CheY-like"/>
    <property type="match status" value="1"/>
</dbReference>
<keyword evidence="1 2" id="KW-0597">Phosphoprotein</keyword>
<dbReference type="InterPro" id="IPR001789">
    <property type="entry name" value="Sig_transdc_resp-reg_receiver"/>
</dbReference>
<evidence type="ECO:0000313" key="4">
    <source>
        <dbReference type="EMBL" id="NMQ21126.1"/>
    </source>
</evidence>
<dbReference type="InterPro" id="IPR050595">
    <property type="entry name" value="Bact_response_regulator"/>
</dbReference>
<feature type="domain" description="Response regulatory" evidence="3">
    <location>
        <begin position="59"/>
        <end position="170"/>
    </location>
</feature>
<dbReference type="PROSITE" id="PS50110">
    <property type="entry name" value="RESPONSE_REGULATORY"/>
    <property type="match status" value="1"/>
</dbReference>
<dbReference type="EMBL" id="SPMZ01000076">
    <property type="protein sequence ID" value="NMQ21126.1"/>
    <property type="molecule type" value="Genomic_DNA"/>
</dbReference>
<sequence length="220" mass="23606">MASASAGPFRSRTAQCGAGRAAFGPARPIVSAALEGIRFNHITIEWKDCVMSTEKTTPCILVVDDCTITCQLLTALLTTEGYRVTAARDGASGLAAARNHSPDLAIVDLHLPDLSGIELAGRLQPDVPFLALTIDRSPEAVQACIDQGALGYLVKPLDAETFLRHVQVALERGREQRNLRRALRDNPAVNKALGGIDGGFYGSRNNARSKCWSRGPRRAT</sequence>
<dbReference type="PANTHER" id="PTHR44591:SF23">
    <property type="entry name" value="CHEY SUBFAMILY"/>
    <property type="match status" value="1"/>
</dbReference>